<sequence length="299" mass="33506">MEADALRSPVVLDLDGSVLSLGGERVVALQDWQEELRFACSQASLRRFSALLDERLPARHGTVLFGSGDFHHLSYPLLRRLDAGARYQLVVLDNHPDNMRYPFGIHCGSWVSWAAALPQISHVHVLGITSHDIGSAHAWENRWRPLLSGRLTYWSMGVPVRWARYMGLGRGFRSFDSPSALVEAFVAEQQRRPQPTYLSIDKDVFAEEVARTNWDQGRFRLGHALAVIHALHEGGLVGSDITGEVSQYRYRSRVKRLLSALDGQPEIPGHTLHAWQAQQREVNQRLLSALAEVPGAGPR</sequence>
<dbReference type="InterPro" id="IPR023696">
    <property type="entry name" value="Ureohydrolase_dom_sf"/>
</dbReference>
<evidence type="ECO:0000313" key="1">
    <source>
        <dbReference type="EMBL" id="KRG55091.1"/>
    </source>
</evidence>
<accession>A0ABR5NGW3</accession>
<organism evidence="1 2">
    <name type="scientific">Stenotrophomonas nitritireducens</name>
    <dbReference type="NCBI Taxonomy" id="83617"/>
    <lineage>
        <taxon>Bacteria</taxon>
        <taxon>Pseudomonadati</taxon>
        <taxon>Pseudomonadota</taxon>
        <taxon>Gammaproteobacteria</taxon>
        <taxon>Lysobacterales</taxon>
        <taxon>Lysobacteraceae</taxon>
        <taxon>Stenotrophomonas</taxon>
    </lineage>
</organism>
<proteinExistence type="predicted"/>
<name>A0ABR5NGW3_9GAMM</name>
<dbReference type="RefSeq" id="WP_055765095.1">
    <property type="nucleotide sequence ID" value="NZ_LDJG01000025.1"/>
</dbReference>
<protein>
    <recommendedName>
        <fullName evidence="3">Arginase family protein</fullName>
    </recommendedName>
</protein>
<comment type="caution">
    <text evidence="1">The sequence shown here is derived from an EMBL/GenBank/DDBJ whole genome shotgun (WGS) entry which is preliminary data.</text>
</comment>
<evidence type="ECO:0000313" key="2">
    <source>
        <dbReference type="Proteomes" id="UP000050902"/>
    </source>
</evidence>
<dbReference type="EMBL" id="LDJG01000025">
    <property type="protein sequence ID" value="KRG55091.1"/>
    <property type="molecule type" value="Genomic_DNA"/>
</dbReference>
<keyword evidence="2" id="KW-1185">Reference proteome</keyword>
<evidence type="ECO:0008006" key="3">
    <source>
        <dbReference type="Google" id="ProtNLM"/>
    </source>
</evidence>
<dbReference type="Gene3D" id="3.40.800.10">
    <property type="entry name" value="Ureohydrolase domain"/>
    <property type="match status" value="1"/>
</dbReference>
<dbReference type="SUPFAM" id="SSF52768">
    <property type="entry name" value="Arginase/deacetylase"/>
    <property type="match status" value="1"/>
</dbReference>
<dbReference type="Proteomes" id="UP000050902">
    <property type="component" value="Unassembled WGS sequence"/>
</dbReference>
<gene>
    <name evidence="1" type="ORF">ABB22_14800</name>
</gene>
<reference evidence="1 2" key="1">
    <citation type="submission" date="2015-05" db="EMBL/GenBank/DDBJ databases">
        <title>Genome sequencing and analysis of members of genus Stenotrophomonas.</title>
        <authorList>
            <person name="Patil P.P."/>
            <person name="Midha S."/>
            <person name="Patil P.B."/>
        </authorList>
    </citation>
    <scope>NUCLEOTIDE SEQUENCE [LARGE SCALE GENOMIC DNA]</scope>
    <source>
        <strain evidence="1 2">DSM 12575</strain>
    </source>
</reference>